<dbReference type="InterPro" id="IPR011608">
    <property type="entry name" value="PRD"/>
</dbReference>
<dbReference type="CDD" id="cd05568">
    <property type="entry name" value="PTS_IIB_bgl_like"/>
    <property type="match status" value="1"/>
</dbReference>
<evidence type="ECO:0000313" key="7">
    <source>
        <dbReference type="Proteomes" id="UP000886818"/>
    </source>
</evidence>
<keyword evidence="1" id="KW-0805">Transcription regulation</keyword>
<dbReference type="Pfam" id="PF00359">
    <property type="entry name" value="PTS_EIIA_2"/>
    <property type="match status" value="1"/>
</dbReference>
<dbReference type="InterPro" id="IPR013011">
    <property type="entry name" value="PTS_EIIB_2"/>
</dbReference>
<dbReference type="PANTHER" id="PTHR30185:SF18">
    <property type="entry name" value="TRANSCRIPTIONAL REGULATOR MTLR"/>
    <property type="match status" value="1"/>
</dbReference>
<gene>
    <name evidence="6" type="ORF">KVH43_08090</name>
</gene>
<keyword evidence="7" id="KW-1185">Reference proteome</keyword>
<evidence type="ECO:0000256" key="1">
    <source>
        <dbReference type="ARBA" id="ARBA00023015"/>
    </source>
</evidence>
<feature type="domain" description="PRD" evidence="5">
    <location>
        <begin position="312"/>
        <end position="419"/>
    </location>
</feature>
<dbReference type="PROSITE" id="PS51372">
    <property type="entry name" value="PRD_2"/>
    <property type="match status" value="2"/>
</dbReference>
<dbReference type="InterPro" id="IPR007737">
    <property type="entry name" value="Mga_HTH"/>
</dbReference>
<dbReference type="Pfam" id="PF08279">
    <property type="entry name" value="HTH_11"/>
    <property type="match status" value="1"/>
</dbReference>
<organism evidence="6 7">
    <name type="scientific">Crassaminicella indica</name>
    <dbReference type="NCBI Taxonomy" id="2855394"/>
    <lineage>
        <taxon>Bacteria</taxon>
        <taxon>Bacillati</taxon>
        <taxon>Bacillota</taxon>
        <taxon>Clostridia</taxon>
        <taxon>Eubacteriales</taxon>
        <taxon>Clostridiaceae</taxon>
        <taxon>Crassaminicella</taxon>
    </lineage>
</organism>
<dbReference type="Pfam" id="PF00874">
    <property type="entry name" value="PRD"/>
    <property type="match status" value="2"/>
</dbReference>
<accession>A0ABX8R8K0</accession>
<reference evidence="6" key="1">
    <citation type="submission" date="2021-07" db="EMBL/GenBank/DDBJ databases">
        <title>Complete genome sequence of Crassaminicella sp. 143-21, isolated from a deep-sea hydrothermal vent.</title>
        <authorList>
            <person name="Li X."/>
        </authorList>
    </citation>
    <scope>NUCLEOTIDE SEQUENCE</scope>
    <source>
        <strain evidence="6">143-21</strain>
    </source>
</reference>
<keyword evidence="2" id="KW-0804">Transcription</keyword>
<feature type="domain" description="PTS EIIB type-2" evidence="4">
    <location>
        <begin position="420"/>
        <end position="508"/>
    </location>
</feature>
<evidence type="ECO:0000259" key="5">
    <source>
        <dbReference type="PROSITE" id="PS51372"/>
    </source>
</evidence>
<evidence type="ECO:0000259" key="3">
    <source>
        <dbReference type="PROSITE" id="PS51094"/>
    </source>
</evidence>
<dbReference type="PANTHER" id="PTHR30185">
    <property type="entry name" value="CRYPTIC BETA-GLUCOSIDE BGL OPERON ANTITERMINATOR"/>
    <property type="match status" value="1"/>
</dbReference>
<evidence type="ECO:0000256" key="2">
    <source>
        <dbReference type="ARBA" id="ARBA00023163"/>
    </source>
</evidence>
<dbReference type="InterPro" id="IPR013196">
    <property type="entry name" value="HTH_11"/>
</dbReference>
<feature type="domain" description="PTS EIIA type-2" evidence="3">
    <location>
        <begin position="515"/>
        <end position="653"/>
    </location>
</feature>
<dbReference type="EMBL" id="CP078093">
    <property type="protein sequence ID" value="QXM05353.1"/>
    <property type="molecule type" value="Genomic_DNA"/>
</dbReference>
<dbReference type="Proteomes" id="UP000886818">
    <property type="component" value="Chromosome"/>
</dbReference>
<sequence>MSRIMRIAKILLESKEPVTINKIASELKVSNKTVRNDLNKLQDFVEREGLRLSKKTGVGTSIEGSEENKIQLLQRLKKDIDYVEPYSREGRQNYILKRLFMDSKSITIQELADELYVCTATINNDLKDLEIWLKDFRLKLKKKRNYGVEIVGKEEDYRKAISSILSQSKKVEELQKLLYSEYKGRIDYKSMVQLKALMDIDYKKLEELLNGVEKQLKFRFSQEAYISLVIHIVISMRRIKEGKDILLSKTILSNIKNTEEFQCAKEMSSKMQKYFNVVIPESEIGYITLHILGSKIYQKDLGDLEFSFEKIEESEIAVEIAKSIVDVASDALNMDLREDQALINGLVLHLRPTINRLKYGLTLNNPILEDIKSNYPDIFGVAWMSSRVFEKYLDKRIPESEIGYITLHLGAAVERNRRQIKTLVICHSGIGTSQLLSARLQRCFKEIEILGIVSSTELTKDMLDDADLIISTVPLQIDRFVLVISPLFTQSDIKKVDQYIYKIRQKMVHNDVNGNFIEKEFFYRSKKIKNKEAVICEMCEYLERKQYIKRNFKDSVLLRENIMSTEVGNGIAIPHGDPKEVKKSCIALTVLEHPMKWDKELVEFIFMICIAEKDMAKTKILIRNLYKNMHKSEFLNELRKGDKNIKIMLDRLL</sequence>
<dbReference type="PROSITE" id="PS00372">
    <property type="entry name" value="PTS_EIIA_TYPE_2_HIS"/>
    <property type="match status" value="1"/>
</dbReference>
<dbReference type="Pfam" id="PF05043">
    <property type="entry name" value="Mga"/>
    <property type="match status" value="1"/>
</dbReference>
<dbReference type="PROSITE" id="PS51099">
    <property type="entry name" value="PTS_EIIB_TYPE_2"/>
    <property type="match status" value="1"/>
</dbReference>
<dbReference type="RefSeq" id="WP_218282052.1">
    <property type="nucleotide sequence ID" value="NZ_CP078093.1"/>
</dbReference>
<feature type="domain" description="PRD" evidence="5">
    <location>
        <begin position="196"/>
        <end position="301"/>
    </location>
</feature>
<dbReference type="InterPro" id="IPR003501">
    <property type="entry name" value="PTS_EIIB_2/3"/>
</dbReference>
<dbReference type="InterPro" id="IPR002178">
    <property type="entry name" value="PTS_EIIA_type-2_dom"/>
</dbReference>
<dbReference type="InterPro" id="IPR050661">
    <property type="entry name" value="BglG_antiterminators"/>
</dbReference>
<dbReference type="CDD" id="cd00211">
    <property type="entry name" value="PTS_IIA_fru"/>
    <property type="match status" value="1"/>
</dbReference>
<dbReference type="PROSITE" id="PS51094">
    <property type="entry name" value="PTS_EIIA_TYPE_2"/>
    <property type="match status" value="1"/>
</dbReference>
<evidence type="ECO:0000313" key="6">
    <source>
        <dbReference type="EMBL" id="QXM05353.1"/>
    </source>
</evidence>
<dbReference type="Pfam" id="PF02302">
    <property type="entry name" value="PTS_IIB"/>
    <property type="match status" value="1"/>
</dbReference>
<name>A0ABX8R8K0_9CLOT</name>
<protein>
    <submittedName>
        <fullName evidence="6">BglG family transcription antiterminator</fullName>
    </submittedName>
</protein>
<proteinExistence type="predicted"/>
<evidence type="ECO:0000259" key="4">
    <source>
        <dbReference type="PROSITE" id="PS51099"/>
    </source>
</evidence>